<keyword evidence="11 12" id="KW-0472">Membrane</keyword>
<feature type="domain" description="EF-hand" evidence="15">
    <location>
        <begin position="10"/>
        <end position="45"/>
    </location>
</feature>
<keyword evidence="4 12" id="KW-0812">Transmembrane</keyword>
<evidence type="ECO:0000256" key="7">
    <source>
        <dbReference type="ARBA" id="ARBA00022792"/>
    </source>
</evidence>
<dbReference type="PRINTS" id="PR00926">
    <property type="entry name" value="MITOCARRIER"/>
</dbReference>
<dbReference type="Pfam" id="PF00153">
    <property type="entry name" value="Mito_carr"/>
    <property type="match status" value="3"/>
</dbReference>
<dbReference type="OrthoDB" id="270584at2759"/>
<keyword evidence="7" id="KW-0999">Mitochondrion inner membrane</keyword>
<keyword evidence="10" id="KW-0496">Mitochondrion</keyword>
<feature type="transmembrane region" description="Helical" evidence="14">
    <location>
        <begin position="354"/>
        <end position="376"/>
    </location>
</feature>
<dbReference type="PROSITE" id="PS50920">
    <property type="entry name" value="SOLCAR"/>
    <property type="match status" value="3"/>
</dbReference>
<dbReference type="SUPFAM" id="SSF47473">
    <property type="entry name" value="EF-hand"/>
    <property type="match status" value="1"/>
</dbReference>
<keyword evidence="6" id="KW-0677">Repeat</keyword>
<feature type="repeat" description="Solcar" evidence="12">
    <location>
        <begin position="294"/>
        <end position="382"/>
    </location>
</feature>
<evidence type="ECO:0000256" key="14">
    <source>
        <dbReference type="SAM" id="Phobius"/>
    </source>
</evidence>
<dbReference type="Pfam" id="PF13499">
    <property type="entry name" value="EF-hand_7"/>
    <property type="match status" value="2"/>
</dbReference>
<dbReference type="PROSITE" id="PS50222">
    <property type="entry name" value="EF_HAND_2"/>
    <property type="match status" value="3"/>
</dbReference>
<keyword evidence="9 14" id="KW-1133">Transmembrane helix</keyword>
<dbReference type="InterPro" id="IPR002048">
    <property type="entry name" value="EF_hand_dom"/>
</dbReference>
<dbReference type="GO" id="GO:0005743">
    <property type="term" value="C:mitochondrial inner membrane"/>
    <property type="evidence" value="ECO:0007669"/>
    <property type="project" value="UniProtKB-SubCell"/>
</dbReference>
<evidence type="ECO:0000256" key="3">
    <source>
        <dbReference type="ARBA" id="ARBA00022448"/>
    </source>
</evidence>
<dbReference type="InterPro" id="IPR018247">
    <property type="entry name" value="EF_Hand_1_Ca_BS"/>
</dbReference>
<dbReference type="OMA" id="VISYAEW"/>
<feature type="repeat" description="Solcar" evidence="12">
    <location>
        <begin position="179"/>
        <end position="276"/>
    </location>
</feature>
<evidence type="ECO:0000256" key="9">
    <source>
        <dbReference type="ARBA" id="ARBA00022989"/>
    </source>
</evidence>
<dbReference type="CDD" id="cd00051">
    <property type="entry name" value="EFh"/>
    <property type="match status" value="1"/>
</dbReference>
<evidence type="ECO:0000256" key="10">
    <source>
        <dbReference type="ARBA" id="ARBA00023128"/>
    </source>
</evidence>
<evidence type="ECO:0000256" key="12">
    <source>
        <dbReference type="PROSITE-ProRule" id="PRU00282"/>
    </source>
</evidence>
<reference evidence="16 17" key="1">
    <citation type="journal article" date="2015" name="Genome Biol. Evol.">
        <title>Phylogenomic analyses indicate that early fungi evolved digesting cell walls of algal ancestors of land plants.</title>
        <authorList>
            <person name="Chang Y."/>
            <person name="Wang S."/>
            <person name="Sekimoto S."/>
            <person name="Aerts A.L."/>
            <person name="Choi C."/>
            <person name="Clum A."/>
            <person name="LaButti K.M."/>
            <person name="Lindquist E.A."/>
            <person name="Yee Ngan C."/>
            <person name="Ohm R.A."/>
            <person name="Salamov A.A."/>
            <person name="Grigoriev I.V."/>
            <person name="Spatafora J.W."/>
            <person name="Berbee M.L."/>
        </authorList>
    </citation>
    <scope>NUCLEOTIDE SEQUENCE [LARGE SCALE GENOMIC DNA]</scope>
    <source>
        <strain evidence="16 17">NRRL 28638</strain>
    </source>
</reference>
<evidence type="ECO:0000256" key="2">
    <source>
        <dbReference type="ARBA" id="ARBA00006375"/>
    </source>
</evidence>
<dbReference type="FunFam" id="1.50.40.10:FF:000016">
    <property type="entry name" value="Solute carrier family 25 member 23"/>
    <property type="match status" value="1"/>
</dbReference>
<evidence type="ECO:0000256" key="13">
    <source>
        <dbReference type="RuleBase" id="RU000488"/>
    </source>
</evidence>
<feature type="domain" description="EF-hand" evidence="15">
    <location>
        <begin position="47"/>
        <end position="82"/>
    </location>
</feature>
<evidence type="ECO:0000256" key="6">
    <source>
        <dbReference type="ARBA" id="ARBA00022737"/>
    </source>
</evidence>
<dbReference type="InterPro" id="IPR018108">
    <property type="entry name" value="MCP_transmembrane"/>
</dbReference>
<dbReference type="GO" id="GO:0005509">
    <property type="term" value="F:calcium ion binding"/>
    <property type="evidence" value="ECO:0007669"/>
    <property type="project" value="InterPro"/>
</dbReference>
<feature type="transmembrane region" description="Helical" evidence="14">
    <location>
        <begin position="396"/>
        <end position="418"/>
    </location>
</feature>
<feature type="repeat" description="Solcar" evidence="12">
    <location>
        <begin position="398"/>
        <end position="484"/>
    </location>
</feature>
<protein>
    <submittedName>
        <fullName evidence="16">Calcium-binding mitochondrial carrier protein SCaMC-1-like protein</fullName>
    </submittedName>
</protein>
<dbReference type="AlphaFoldDB" id="A0A137P252"/>
<dbReference type="InterPro" id="IPR023395">
    <property type="entry name" value="MCP_dom_sf"/>
</dbReference>
<dbReference type="Proteomes" id="UP000070444">
    <property type="component" value="Unassembled WGS sequence"/>
</dbReference>
<dbReference type="InterPro" id="IPR011992">
    <property type="entry name" value="EF-hand-dom_pair"/>
</dbReference>
<evidence type="ECO:0000256" key="11">
    <source>
        <dbReference type="ARBA" id="ARBA00023136"/>
    </source>
</evidence>
<keyword evidence="17" id="KW-1185">Reference proteome</keyword>
<dbReference type="Gene3D" id="1.10.238.10">
    <property type="entry name" value="EF-hand"/>
    <property type="match status" value="1"/>
</dbReference>
<dbReference type="InterPro" id="IPR002067">
    <property type="entry name" value="MCP"/>
</dbReference>
<evidence type="ECO:0000259" key="15">
    <source>
        <dbReference type="PROSITE" id="PS50222"/>
    </source>
</evidence>
<name>A0A137P252_CONC2</name>
<dbReference type="PROSITE" id="PS00018">
    <property type="entry name" value="EF_HAND_1"/>
    <property type="match status" value="3"/>
</dbReference>
<organism evidence="16 17">
    <name type="scientific">Conidiobolus coronatus (strain ATCC 28846 / CBS 209.66 / NRRL 28638)</name>
    <name type="common">Delacroixia coronata</name>
    <dbReference type="NCBI Taxonomy" id="796925"/>
    <lineage>
        <taxon>Eukaryota</taxon>
        <taxon>Fungi</taxon>
        <taxon>Fungi incertae sedis</taxon>
        <taxon>Zoopagomycota</taxon>
        <taxon>Entomophthoromycotina</taxon>
        <taxon>Entomophthoromycetes</taxon>
        <taxon>Entomophthorales</taxon>
        <taxon>Ancylistaceae</taxon>
        <taxon>Conidiobolus</taxon>
    </lineage>
</organism>
<proteinExistence type="inferred from homology"/>
<gene>
    <name evidence="16" type="ORF">CONCODRAFT_41191</name>
</gene>
<evidence type="ECO:0000313" key="17">
    <source>
        <dbReference type="Proteomes" id="UP000070444"/>
    </source>
</evidence>
<keyword evidence="3 13" id="KW-0813">Transport</keyword>
<keyword evidence="5" id="KW-0479">Metal-binding</keyword>
<evidence type="ECO:0000256" key="1">
    <source>
        <dbReference type="ARBA" id="ARBA00004448"/>
    </source>
</evidence>
<accession>A0A137P252</accession>
<evidence type="ECO:0000313" key="16">
    <source>
        <dbReference type="EMBL" id="KXN68964.1"/>
    </source>
</evidence>
<dbReference type="PANTHER" id="PTHR24089">
    <property type="entry name" value="SOLUTE CARRIER FAMILY 25"/>
    <property type="match status" value="1"/>
</dbReference>
<feature type="domain" description="EF-hand" evidence="15">
    <location>
        <begin position="114"/>
        <end position="149"/>
    </location>
</feature>
<comment type="similarity">
    <text evidence="2 13">Belongs to the mitochondrial carrier (TC 2.A.29) family.</text>
</comment>
<dbReference type="GO" id="GO:0055085">
    <property type="term" value="P:transmembrane transport"/>
    <property type="evidence" value="ECO:0007669"/>
    <property type="project" value="InterPro"/>
</dbReference>
<dbReference type="EMBL" id="KQ964553">
    <property type="protein sequence ID" value="KXN68964.1"/>
    <property type="molecule type" value="Genomic_DNA"/>
</dbReference>
<evidence type="ECO:0000256" key="4">
    <source>
        <dbReference type="ARBA" id="ARBA00022692"/>
    </source>
</evidence>
<dbReference type="SUPFAM" id="SSF103506">
    <property type="entry name" value="Mitochondrial carrier"/>
    <property type="match status" value="1"/>
</dbReference>
<dbReference type="SMART" id="SM00054">
    <property type="entry name" value="EFh"/>
    <property type="match status" value="4"/>
</dbReference>
<comment type="subcellular location">
    <subcellularLocation>
        <location evidence="1">Mitochondrion inner membrane</location>
        <topology evidence="1">Multi-pass membrane protein</topology>
    </subcellularLocation>
</comment>
<dbReference type="STRING" id="796925.A0A137P252"/>
<keyword evidence="8" id="KW-0106">Calcium</keyword>
<dbReference type="Gene3D" id="1.50.40.10">
    <property type="entry name" value="Mitochondrial carrier domain"/>
    <property type="match status" value="1"/>
</dbReference>
<feature type="transmembrane region" description="Helical" evidence="14">
    <location>
        <begin position="300"/>
        <end position="317"/>
    </location>
</feature>
<evidence type="ECO:0000256" key="5">
    <source>
        <dbReference type="ARBA" id="ARBA00022723"/>
    </source>
</evidence>
<evidence type="ECO:0000256" key="8">
    <source>
        <dbReference type="ARBA" id="ARBA00022837"/>
    </source>
</evidence>
<sequence>MAPLPETQEERLKRIETLFSSFDTNSSGKIDRQSIRDRFSKASDLPSGLTYANELFEVVDSSKDGVIDFQEFKNFVLSKETKLWHLFNRIDQSKDKLLQPNEVLKGLKDAGLEVSKQDLNTFMKKIDKDGDGMIDFEEWRDFLLFLPRDVTLVNVFQYSQAMNLINPIGDMSPVTNVLVSRLRYLVAGGIAGAVSRTATAPLDRLKIYLQTSSNAAGYKVAGSGISSWAATIRLAVNDIYSKGGIRNFFRGNGLNIIKIMPESATKFYAFESSKQFILNQKRASNGSHITSSTLSMSDRFLAGGIAGLCSQTLIYPLEIVKTRLMSTPSAENSKKVGIFDVISKVYQQSGHRGFFRGLVPSLIGVFPYAAIDLSVFETLKLKYLNYTGRPSTANPGVGPILVCGMISGTAGAVAVYPLNLIRTRLQAQDTPSHPYRYTGTFDAIRQTYQRESIKGFYKGLTPTLVKVVPAVSISYVVYEHCKKNMHLS</sequence>